<dbReference type="PANTHER" id="PTHR48100:SF59">
    <property type="entry name" value="ADENOSYLCOBALAMIN_ALPHA-RIBAZOLE PHOSPHATASE"/>
    <property type="match status" value="1"/>
</dbReference>
<feature type="active site" description="Tele-phosphohistidine intermediate" evidence="1">
    <location>
        <position position="8"/>
    </location>
</feature>
<evidence type="ECO:0000256" key="1">
    <source>
        <dbReference type="PIRSR" id="PIRSR613078-1"/>
    </source>
</evidence>
<evidence type="ECO:0000256" key="2">
    <source>
        <dbReference type="PIRSR" id="PIRSR613078-2"/>
    </source>
</evidence>
<protein>
    <submittedName>
        <fullName evidence="3">Putative phosphoglycerate mutase</fullName>
        <ecNumber evidence="3">5.4.2.12</ecNumber>
    </submittedName>
</protein>
<evidence type="ECO:0000313" key="4">
    <source>
        <dbReference type="Proteomes" id="UP000535501"/>
    </source>
</evidence>
<dbReference type="GO" id="GO:0004619">
    <property type="term" value="F:phosphoglycerate mutase activity"/>
    <property type="evidence" value="ECO:0007669"/>
    <property type="project" value="UniProtKB-EC"/>
</dbReference>
<accession>A0A7W9YZE2</accession>
<keyword evidence="4" id="KW-1185">Reference proteome</keyword>
<comment type="caution">
    <text evidence="3">The sequence shown here is derived from an EMBL/GenBank/DDBJ whole genome shotgun (WGS) entry which is preliminary data.</text>
</comment>
<dbReference type="EC" id="5.4.2.12" evidence="3"/>
<gene>
    <name evidence="3" type="ORF">HNQ75_003168</name>
</gene>
<proteinExistence type="predicted"/>
<dbReference type="InterPro" id="IPR001345">
    <property type="entry name" value="PG/BPGM_mutase_AS"/>
</dbReference>
<dbReference type="RefSeq" id="WP_077548113.1">
    <property type="nucleotide sequence ID" value="NZ_JACHEJ010000008.1"/>
</dbReference>
<dbReference type="Proteomes" id="UP000535501">
    <property type="component" value="Unassembled WGS sequence"/>
</dbReference>
<dbReference type="PANTHER" id="PTHR48100">
    <property type="entry name" value="BROAD-SPECIFICITY PHOSPHATASE YOR283W-RELATED"/>
    <property type="match status" value="1"/>
</dbReference>
<keyword evidence="3" id="KW-0413">Isomerase</keyword>
<dbReference type="GO" id="GO:0016791">
    <property type="term" value="F:phosphatase activity"/>
    <property type="evidence" value="ECO:0007669"/>
    <property type="project" value="TreeGrafter"/>
</dbReference>
<name>A0A7W9YZE2_9HYPH</name>
<feature type="binding site" evidence="2">
    <location>
        <begin position="7"/>
        <end position="14"/>
    </location>
    <ligand>
        <name>substrate</name>
    </ligand>
</feature>
<dbReference type="SMART" id="SM00855">
    <property type="entry name" value="PGAM"/>
    <property type="match status" value="1"/>
</dbReference>
<organism evidence="3 4">
    <name type="scientific">Pseudorhizobium flavum</name>
    <dbReference type="NCBI Taxonomy" id="1335061"/>
    <lineage>
        <taxon>Bacteria</taxon>
        <taxon>Pseudomonadati</taxon>
        <taxon>Pseudomonadota</taxon>
        <taxon>Alphaproteobacteria</taxon>
        <taxon>Hyphomicrobiales</taxon>
        <taxon>Rhizobiaceae</taxon>
        <taxon>Rhizobium/Agrobacterium group</taxon>
        <taxon>Pseudorhizobium</taxon>
    </lineage>
</organism>
<evidence type="ECO:0000313" key="3">
    <source>
        <dbReference type="EMBL" id="MBB6181183.1"/>
    </source>
</evidence>
<dbReference type="InterPro" id="IPR013078">
    <property type="entry name" value="His_Pase_superF_clade-1"/>
</dbReference>
<dbReference type="SUPFAM" id="SSF53254">
    <property type="entry name" value="Phosphoglycerate mutase-like"/>
    <property type="match status" value="1"/>
</dbReference>
<dbReference type="Gene3D" id="3.40.50.1240">
    <property type="entry name" value="Phosphoglycerate mutase-like"/>
    <property type="match status" value="1"/>
</dbReference>
<feature type="active site" description="Proton donor/acceptor" evidence="1">
    <location>
        <position position="88"/>
    </location>
</feature>
<dbReference type="InterPro" id="IPR029033">
    <property type="entry name" value="His_PPase_superfam"/>
</dbReference>
<dbReference type="GO" id="GO:0005737">
    <property type="term" value="C:cytoplasm"/>
    <property type="evidence" value="ECO:0007669"/>
    <property type="project" value="TreeGrafter"/>
</dbReference>
<dbReference type="CDD" id="cd07067">
    <property type="entry name" value="HP_PGM_like"/>
    <property type="match status" value="1"/>
</dbReference>
<dbReference type="PROSITE" id="PS00175">
    <property type="entry name" value="PG_MUTASE"/>
    <property type="match status" value="1"/>
</dbReference>
<reference evidence="3 4" key="1">
    <citation type="submission" date="2020-08" db="EMBL/GenBank/DDBJ databases">
        <title>Genomic Encyclopedia of Type Strains, Phase IV (KMG-IV): sequencing the most valuable type-strain genomes for metagenomic binning, comparative biology and taxonomic classification.</title>
        <authorList>
            <person name="Goeker M."/>
        </authorList>
    </citation>
    <scope>NUCLEOTIDE SEQUENCE [LARGE SCALE GENOMIC DNA]</scope>
    <source>
        <strain evidence="3 4">DSM 102134</strain>
    </source>
</reference>
<dbReference type="Pfam" id="PF00300">
    <property type="entry name" value="His_Phos_1"/>
    <property type="match status" value="1"/>
</dbReference>
<dbReference type="PIRSF" id="PIRSF000709">
    <property type="entry name" value="6PFK_2-Ptase"/>
    <property type="match status" value="1"/>
</dbReference>
<dbReference type="AlphaFoldDB" id="A0A7W9YZE2"/>
<dbReference type="EMBL" id="JACHEJ010000008">
    <property type="protein sequence ID" value="MBB6181183.1"/>
    <property type="molecule type" value="Genomic_DNA"/>
</dbReference>
<sequence length="195" mass="22140">MLIYMVRHGQTDWNAEGRLQGQKDIALNERGRSQATRNGRVLLEMIGDPSSYDFVASPLSRTRETMERLRTAMGLDPSAYRTDERLLELSFGDWEGHTLAEVHDFAPDRLLARDAQKWNFIPPGTDAESYEILSWRVGAWLKSLDRPTICVTHGGVIRSIFRLVADTTEEEAAKMNVPQDKILKVDLDKGSLGWH</sequence>
<feature type="binding site" evidence="2">
    <location>
        <position position="61"/>
    </location>
    <ligand>
        <name>substrate</name>
    </ligand>
</feature>
<dbReference type="InterPro" id="IPR050275">
    <property type="entry name" value="PGM_Phosphatase"/>
</dbReference>